<proteinExistence type="predicted"/>
<dbReference type="Pfam" id="PF00001">
    <property type="entry name" value="7tm_1"/>
    <property type="match status" value="1"/>
</dbReference>
<dbReference type="GeneID" id="102802920"/>
<dbReference type="PANTHER" id="PTHR24243:SF208">
    <property type="entry name" value="PYROKININ-1 RECEPTOR"/>
    <property type="match status" value="1"/>
</dbReference>
<dbReference type="Proteomes" id="UP000694865">
    <property type="component" value="Unplaced"/>
</dbReference>
<evidence type="ECO:0000256" key="2">
    <source>
        <dbReference type="ARBA" id="ARBA00022692"/>
    </source>
</evidence>
<dbReference type="RefSeq" id="XP_006824186.1">
    <property type="nucleotide sequence ID" value="XM_006824123.1"/>
</dbReference>
<feature type="transmembrane region" description="Helical" evidence="8">
    <location>
        <begin position="121"/>
        <end position="146"/>
    </location>
</feature>
<dbReference type="PROSITE" id="PS50262">
    <property type="entry name" value="G_PROTEIN_RECEP_F1_2"/>
    <property type="match status" value="1"/>
</dbReference>
<keyword evidence="7" id="KW-0807">Transducer</keyword>
<feature type="transmembrane region" description="Helical" evidence="8">
    <location>
        <begin position="167"/>
        <end position="185"/>
    </location>
</feature>
<reference evidence="11" key="1">
    <citation type="submission" date="2025-08" db="UniProtKB">
        <authorList>
            <consortium name="RefSeq"/>
        </authorList>
    </citation>
    <scope>IDENTIFICATION</scope>
    <source>
        <tissue evidence="11">Testes</tissue>
    </source>
</reference>
<keyword evidence="3 8" id="KW-1133">Transmembrane helix</keyword>
<keyword evidence="6" id="KW-0675">Receptor</keyword>
<dbReference type="InterPro" id="IPR017452">
    <property type="entry name" value="GPCR_Rhodpsn_7TM"/>
</dbReference>
<evidence type="ECO:0000256" key="1">
    <source>
        <dbReference type="ARBA" id="ARBA00004141"/>
    </source>
</evidence>
<protein>
    <submittedName>
        <fullName evidence="11">Neuromedin-U receptor 2-like</fullName>
    </submittedName>
</protein>
<accession>A0ABM0MVZ5</accession>
<keyword evidence="4" id="KW-0297">G-protein coupled receptor</keyword>
<evidence type="ECO:0000256" key="5">
    <source>
        <dbReference type="ARBA" id="ARBA00023136"/>
    </source>
</evidence>
<feature type="transmembrane region" description="Helical" evidence="8">
    <location>
        <begin position="49"/>
        <end position="71"/>
    </location>
</feature>
<evidence type="ECO:0000256" key="8">
    <source>
        <dbReference type="SAM" id="Phobius"/>
    </source>
</evidence>
<evidence type="ECO:0000313" key="10">
    <source>
        <dbReference type="Proteomes" id="UP000694865"/>
    </source>
</evidence>
<keyword evidence="2 8" id="KW-0812">Transmembrane</keyword>
<dbReference type="Gene3D" id="1.20.1070.10">
    <property type="entry name" value="Rhodopsin 7-helix transmembrane proteins"/>
    <property type="match status" value="1"/>
</dbReference>
<dbReference type="PANTHER" id="PTHR24243">
    <property type="entry name" value="G-PROTEIN COUPLED RECEPTOR"/>
    <property type="match status" value="1"/>
</dbReference>
<feature type="domain" description="G-protein coupled receptors family 1 profile" evidence="9">
    <location>
        <begin position="62"/>
        <end position="340"/>
    </location>
</feature>
<dbReference type="PRINTS" id="PR00237">
    <property type="entry name" value="GPCRRHODOPSN"/>
</dbReference>
<evidence type="ECO:0000259" key="9">
    <source>
        <dbReference type="PROSITE" id="PS50262"/>
    </source>
</evidence>
<feature type="transmembrane region" description="Helical" evidence="8">
    <location>
        <begin position="226"/>
        <end position="249"/>
    </location>
</feature>
<sequence length="420" mass="47710">MNISSEYNDLIDNNQCVINARRKNLTDIYMEIGTPELLYDSGHILLTRIIPATITCPFGIILNCLFLYVVFKVSAMRTLTNMYLSNQAIVDCMFLSVYYIVQVGEPLSSDVVHDKSFLGPVGCFIVNISLDLCLFVSEFNIVLVTFERYMAICKPFKADRISSKSRTFKLIVLTWIMGFVFSAPISSFYTKWYTTCIIWPPSNETVTLPMTYSNCFSGVWTPLDGILHSLTPIIAFVLVIAIIIVLNVLTTKELQRGVRKFSVSAHDLKQRLHQQRQIVVMLAVTAGVLFVCLLPYHLDLIIGYLYNTTHPKSVIIMPQAWNELVRWLPMVNSSVNPIVYGILNKQYRRAFITTLGCCDNCHDTDNRHDYMMTSVTTCNTTKKSRTTETTYNLKSNLRGQSPIMHANSAENDDGRITTKM</sequence>
<evidence type="ECO:0000256" key="3">
    <source>
        <dbReference type="ARBA" id="ARBA00022989"/>
    </source>
</evidence>
<evidence type="ECO:0000256" key="6">
    <source>
        <dbReference type="ARBA" id="ARBA00023170"/>
    </source>
</evidence>
<comment type="subcellular location">
    <subcellularLocation>
        <location evidence="1">Membrane</location>
        <topology evidence="1">Multi-pass membrane protein</topology>
    </subcellularLocation>
</comment>
<organism evidence="10 11">
    <name type="scientific">Saccoglossus kowalevskii</name>
    <name type="common">Acorn worm</name>
    <dbReference type="NCBI Taxonomy" id="10224"/>
    <lineage>
        <taxon>Eukaryota</taxon>
        <taxon>Metazoa</taxon>
        <taxon>Hemichordata</taxon>
        <taxon>Enteropneusta</taxon>
        <taxon>Harrimaniidae</taxon>
        <taxon>Saccoglossus</taxon>
    </lineage>
</organism>
<feature type="transmembrane region" description="Helical" evidence="8">
    <location>
        <begin position="278"/>
        <end position="304"/>
    </location>
</feature>
<gene>
    <name evidence="11" type="primary">LOC102802920</name>
</gene>
<evidence type="ECO:0000313" key="11">
    <source>
        <dbReference type="RefSeq" id="XP_006824186.1"/>
    </source>
</evidence>
<keyword evidence="5 8" id="KW-0472">Membrane</keyword>
<feature type="transmembrane region" description="Helical" evidence="8">
    <location>
        <begin position="83"/>
        <end position="101"/>
    </location>
</feature>
<evidence type="ECO:0000256" key="7">
    <source>
        <dbReference type="ARBA" id="ARBA00023224"/>
    </source>
</evidence>
<dbReference type="CDD" id="cd00637">
    <property type="entry name" value="7tm_classA_rhodopsin-like"/>
    <property type="match status" value="1"/>
</dbReference>
<evidence type="ECO:0000256" key="4">
    <source>
        <dbReference type="ARBA" id="ARBA00023040"/>
    </source>
</evidence>
<dbReference type="InterPro" id="IPR000276">
    <property type="entry name" value="GPCR_Rhodpsn"/>
</dbReference>
<dbReference type="SUPFAM" id="SSF81321">
    <property type="entry name" value="Family A G protein-coupled receptor-like"/>
    <property type="match status" value="1"/>
</dbReference>
<name>A0ABM0MVZ5_SACKO</name>
<keyword evidence="10" id="KW-1185">Reference proteome</keyword>